<dbReference type="KEGG" id="gtr:GLOTRDRAFT_134092"/>
<keyword evidence="2" id="KW-1185">Reference proteome</keyword>
<evidence type="ECO:0000313" key="1">
    <source>
        <dbReference type="EMBL" id="EPQ50283.1"/>
    </source>
</evidence>
<reference evidence="1 2" key="1">
    <citation type="journal article" date="2012" name="Science">
        <title>The Paleozoic origin of enzymatic lignin decomposition reconstructed from 31 fungal genomes.</title>
        <authorList>
            <person name="Floudas D."/>
            <person name="Binder M."/>
            <person name="Riley R."/>
            <person name="Barry K."/>
            <person name="Blanchette R.A."/>
            <person name="Henrissat B."/>
            <person name="Martinez A.T."/>
            <person name="Otillar R."/>
            <person name="Spatafora J.W."/>
            <person name="Yadav J.S."/>
            <person name="Aerts A."/>
            <person name="Benoit I."/>
            <person name="Boyd A."/>
            <person name="Carlson A."/>
            <person name="Copeland A."/>
            <person name="Coutinho P.M."/>
            <person name="de Vries R.P."/>
            <person name="Ferreira P."/>
            <person name="Findley K."/>
            <person name="Foster B."/>
            <person name="Gaskell J."/>
            <person name="Glotzer D."/>
            <person name="Gorecki P."/>
            <person name="Heitman J."/>
            <person name="Hesse C."/>
            <person name="Hori C."/>
            <person name="Igarashi K."/>
            <person name="Jurgens J.A."/>
            <person name="Kallen N."/>
            <person name="Kersten P."/>
            <person name="Kohler A."/>
            <person name="Kuees U."/>
            <person name="Kumar T.K.A."/>
            <person name="Kuo A."/>
            <person name="LaButti K."/>
            <person name="Larrondo L.F."/>
            <person name="Lindquist E."/>
            <person name="Ling A."/>
            <person name="Lombard V."/>
            <person name="Lucas S."/>
            <person name="Lundell T."/>
            <person name="Martin R."/>
            <person name="McLaughlin D.J."/>
            <person name="Morgenstern I."/>
            <person name="Morin E."/>
            <person name="Murat C."/>
            <person name="Nagy L.G."/>
            <person name="Nolan M."/>
            <person name="Ohm R.A."/>
            <person name="Patyshakuliyeva A."/>
            <person name="Rokas A."/>
            <person name="Ruiz-Duenas F.J."/>
            <person name="Sabat G."/>
            <person name="Salamov A."/>
            <person name="Samejima M."/>
            <person name="Schmutz J."/>
            <person name="Slot J.C."/>
            <person name="St John F."/>
            <person name="Stenlid J."/>
            <person name="Sun H."/>
            <person name="Sun S."/>
            <person name="Syed K."/>
            <person name="Tsang A."/>
            <person name="Wiebenga A."/>
            <person name="Young D."/>
            <person name="Pisabarro A."/>
            <person name="Eastwood D.C."/>
            <person name="Martin F."/>
            <person name="Cullen D."/>
            <person name="Grigoriev I.V."/>
            <person name="Hibbett D.S."/>
        </authorList>
    </citation>
    <scope>NUCLEOTIDE SEQUENCE [LARGE SCALE GENOMIC DNA]</scope>
    <source>
        <strain evidence="1 2">ATCC 11539</strain>
    </source>
</reference>
<dbReference type="EMBL" id="KB469319">
    <property type="protein sequence ID" value="EPQ50283.1"/>
    <property type="molecule type" value="Genomic_DNA"/>
</dbReference>
<organism evidence="1 2">
    <name type="scientific">Gloeophyllum trabeum (strain ATCC 11539 / FP-39264 / Madison 617)</name>
    <name type="common">Brown rot fungus</name>
    <dbReference type="NCBI Taxonomy" id="670483"/>
    <lineage>
        <taxon>Eukaryota</taxon>
        <taxon>Fungi</taxon>
        <taxon>Dikarya</taxon>
        <taxon>Basidiomycota</taxon>
        <taxon>Agaricomycotina</taxon>
        <taxon>Agaricomycetes</taxon>
        <taxon>Gloeophyllales</taxon>
        <taxon>Gloeophyllaceae</taxon>
        <taxon>Gloeophyllum</taxon>
    </lineage>
</organism>
<sequence length="260" mass="29764">MGRSAYNIPPGVLEVRGARFAHLRRRGDTIAIDGTQYEYCGSSAESSVDQPGLGRTLGVLISRVSAPLEMFLSYAAERWLGRGPRALVRRVVEEVFGRVELARTERMELFFESWGVIWSLAAVQGQPKRDPRVGERMRLLSNYIVDRRQRFSTRVLAAYYLTFLLSYWRQHTPTSGDPLYRLVFDAMTAGEALEACRVPAADVDVDVGPEFDVVEVTAQVFALRMWYREGDLYFVQTWHRMPGSRGKWTGRWEARSVFLR</sequence>
<dbReference type="AlphaFoldDB" id="S7PSA5"/>
<dbReference type="GeneID" id="19302907"/>
<accession>S7PSA5</accession>
<name>S7PSA5_GLOTA</name>
<dbReference type="RefSeq" id="XP_007871264.1">
    <property type="nucleotide sequence ID" value="XM_007873073.1"/>
</dbReference>
<proteinExistence type="predicted"/>
<gene>
    <name evidence="1" type="ORF">GLOTRDRAFT_134092</name>
</gene>
<evidence type="ECO:0000313" key="2">
    <source>
        <dbReference type="Proteomes" id="UP000030669"/>
    </source>
</evidence>
<dbReference type="Proteomes" id="UP000030669">
    <property type="component" value="Unassembled WGS sequence"/>
</dbReference>
<dbReference type="OrthoDB" id="3309756at2759"/>
<protein>
    <submittedName>
        <fullName evidence="1">Uncharacterized protein</fullName>
    </submittedName>
</protein>
<dbReference type="HOGENOM" id="CLU_1069803_0_0_1"/>